<dbReference type="Gene3D" id="3.50.50.60">
    <property type="entry name" value="FAD/NAD(P)-binding domain"/>
    <property type="match status" value="1"/>
</dbReference>
<feature type="binding site" evidence="8">
    <location>
        <position position="126"/>
    </location>
    <ligand>
        <name>FAD</name>
        <dbReference type="ChEBI" id="CHEBI:57692"/>
    </ligand>
</feature>
<name>A0AA96ZTN6_9EURY</name>
<dbReference type="HAMAP" id="MF_01287">
    <property type="entry name" value="DGGGPL_reductase"/>
    <property type="match status" value="1"/>
</dbReference>
<dbReference type="InterPro" id="IPR050407">
    <property type="entry name" value="Geranylgeranyl_reductase"/>
</dbReference>
<dbReference type="InterPro" id="IPR011777">
    <property type="entry name" value="Geranylgeranyl_Rdtase_fam"/>
</dbReference>
<comment type="catalytic activity">
    <reaction evidence="8">
        <text>2,3-bis-O-(phytanyl)-sn-glycerol 1-phosphate + 8 oxidized 2[4Fe-4S]-[ferredoxin] = 2,3-bis-O-(geranylgeranyl)-sn-glycerol 1-phosphate + 8 reduced 2[4Fe-4S]-[ferredoxin] + 16 H(+)</text>
        <dbReference type="Rhea" id="RHEA:36159"/>
        <dbReference type="Rhea" id="RHEA-COMP:10002"/>
        <dbReference type="Rhea" id="RHEA-COMP:10004"/>
        <dbReference type="ChEBI" id="CHEBI:15378"/>
        <dbReference type="ChEBI" id="CHEBI:33722"/>
        <dbReference type="ChEBI" id="CHEBI:33723"/>
        <dbReference type="ChEBI" id="CHEBI:58837"/>
        <dbReference type="ChEBI" id="CHEBI:73125"/>
        <dbReference type="EC" id="1.3.7.11"/>
    </reaction>
</comment>
<evidence type="ECO:0000256" key="5">
    <source>
        <dbReference type="ARBA" id="ARBA00023098"/>
    </source>
</evidence>
<proteinExistence type="inferred from homology"/>
<protein>
    <recommendedName>
        <fullName evidence="8">Digeranylgeranylglycerophospholipid reductase</fullName>
        <shortName evidence="8">DGGGPL reductase</shortName>
        <ecNumber evidence="8">1.3.7.11</ecNumber>
    </recommendedName>
    <alternativeName>
        <fullName evidence="8">2,3-bis-O-geranylgeranylglyceryl phosphate reductase</fullName>
    </alternativeName>
    <alternativeName>
        <fullName evidence="8">Geranylgeranyl reductase</fullName>
        <shortName evidence="8">GGR</shortName>
    </alternativeName>
</protein>
<dbReference type="Gene3D" id="3.30.9.10">
    <property type="entry name" value="D-Amino Acid Oxidase, subunit A, domain 2"/>
    <property type="match status" value="1"/>
</dbReference>
<evidence type="ECO:0000256" key="7">
    <source>
        <dbReference type="ARBA" id="ARBA00023264"/>
    </source>
</evidence>
<evidence type="ECO:0000256" key="6">
    <source>
        <dbReference type="ARBA" id="ARBA00023209"/>
    </source>
</evidence>
<dbReference type="PRINTS" id="PR00420">
    <property type="entry name" value="RNGMNOXGNASE"/>
</dbReference>
<feature type="binding site" evidence="8">
    <location>
        <position position="50"/>
    </location>
    <ligand>
        <name>FAD</name>
        <dbReference type="ChEBI" id="CHEBI:57692"/>
    </ligand>
</feature>
<feature type="binding site" evidence="8">
    <location>
        <position position="296"/>
    </location>
    <ligand>
        <name>FAD</name>
        <dbReference type="ChEBI" id="CHEBI:57692"/>
    </ligand>
</feature>
<keyword evidence="3 8" id="KW-0274">FAD</keyword>
<dbReference type="InterPro" id="IPR036188">
    <property type="entry name" value="FAD/NAD-bd_sf"/>
</dbReference>
<gene>
    <name evidence="10" type="primary">thi4_1</name>
    <name evidence="10" type="ORF">MsAc7_03410</name>
</gene>
<evidence type="ECO:0000313" key="10">
    <source>
        <dbReference type="EMBL" id="WNY24815.1"/>
    </source>
</evidence>
<dbReference type="Proteomes" id="UP001303587">
    <property type="component" value="Chromosome"/>
</dbReference>
<dbReference type="GO" id="GO:0046467">
    <property type="term" value="P:membrane lipid biosynthetic process"/>
    <property type="evidence" value="ECO:0007669"/>
    <property type="project" value="InterPro"/>
</dbReference>
<dbReference type="NCBIfam" id="TIGR02032">
    <property type="entry name" value="GG-red-SF"/>
    <property type="match status" value="1"/>
</dbReference>
<sequence>MSVEMKDEYDVVVVGGGPSGAMAAKFAALGGASVLLIEKRQEIGTPIRCAEGVGLKDMDRFLDLQPRHISQNISGATIYAPDGTALKLRAKEGEIAGYILERKVFDRSLVESAAKAGADVFTKSSATSLIMEKDTVVGVKISRLDVEKEIRCKIIIGADGVESKVGRWAGLCPAIKLKDIESGVQFLMTDIDIDSENIEFFMGNQYAPGGYVWIFPKGKDRANVGIGLLGSKIKDGGRPIDYLNEFVKKRFPDGKIAEINYGGVPVSGGLEKMYGKGIMLVGDAAQCTDPITGGGIKSGLWSGELAGKVAADAVKSGNWSEKALSKYQHDWEKLYGKPMRVNLVLKDYYVDMTDEEANKLAHELAKHDFTGVMEVPDLVKILSKVDKKLLLKLGAAYVGF</sequence>
<evidence type="ECO:0000259" key="9">
    <source>
        <dbReference type="Pfam" id="PF22578"/>
    </source>
</evidence>
<dbReference type="GO" id="GO:0045550">
    <property type="term" value="F:geranylgeranyl reductase activity"/>
    <property type="evidence" value="ECO:0007669"/>
    <property type="project" value="InterPro"/>
</dbReference>
<dbReference type="GO" id="GO:0016020">
    <property type="term" value="C:membrane"/>
    <property type="evidence" value="ECO:0007669"/>
    <property type="project" value="GOC"/>
</dbReference>
<keyword evidence="1 8" id="KW-0444">Lipid biosynthesis</keyword>
<feature type="binding site" evidence="8">
    <location>
        <position position="38"/>
    </location>
    <ligand>
        <name>FAD</name>
        <dbReference type="ChEBI" id="CHEBI:57692"/>
    </ligand>
</feature>
<dbReference type="InterPro" id="IPR054715">
    <property type="entry name" value="GGR_cat"/>
</dbReference>
<comment type="catalytic activity">
    <reaction evidence="8">
        <text>archaetidylserine + 8 AH2 = 2,3-bis-O-phytanyl-sn-glycero-3-phospho-L-serine + 8 A</text>
        <dbReference type="Rhea" id="RHEA:84215"/>
        <dbReference type="ChEBI" id="CHEBI:13193"/>
        <dbReference type="ChEBI" id="CHEBI:17499"/>
        <dbReference type="ChEBI" id="CHEBI:71517"/>
        <dbReference type="ChEBI" id="CHEBI:74853"/>
    </reaction>
</comment>
<keyword evidence="10" id="KW-0328">Glycosyltransferase</keyword>
<dbReference type="GO" id="GO:0016757">
    <property type="term" value="F:glycosyltransferase activity"/>
    <property type="evidence" value="ECO:0007669"/>
    <property type="project" value="UniProtKB-KW"/>
</dbReference>
<comment type="function">
    <text evidence="8">Is involved in the reduction of 2,3-digeranylgeranylglycerophospholipids (unsaturated archaeols) into 2,3-diphytanylglycerophospholipids (saturated archaeols) in the biosynthesis of archaeal membrane lipids. Catalyzes the formation of archaetidic acid (2,3-di-O-phytanyl-sn-glyceryl phosphate) from 2,3-di-O-geranylgeranylglyceryl phosphate (DGGGP) via the hydrogenation of each double bond of the isoprenoid chains. Is also probably able to reduce double bonds of geranyl groups in CDP-2,3-bis-O-(geranylgeranyl)-sn-glycerol and archaetidylserine, thus acting at various stages in the biosynthesis of archaeal membrane lipids.</text>
</comment>
<comment type="similarity">
    <text evidence="8">Belongs to the geranylgeranyl reductase family. DGGGPL reductase subfamily.</text>
</comment>
<dbReference type="GO" id="GO:0050660">
    <property type="term" value="F:flavin adenine dinucleotide binding"/>
    <property type="evidence" value="ECO:0007669"/>
    <property type="project" value="UniProtKB-UniRule"/>
</dbReference>
<comment type="cofactor">
    <cofactor evidence="8">
        <name>FAD</name>
        <dbReference type="ChEBI" id="CHEBI:57692"/>
    </cofactor>
    <text evidence="8">Binds 1 FAD per subunit.</text>
</comment>
<keyword evidence="7 8" id="KW-1208">Phospholipid metabolism</keyword>
<dbReference type="EMBL" id="CP131060">
    <property type="protein sequence ID" value="WNY24815.1"/>
    <property type="molecule type" value="Genomic_DNA"/>
</dbReference>
<feature type="binding site" evidence="8">
    <location>
        <position position="49"/>
    </location>
    <ligand>
        <name>FAD</name>
        <dbReference type="ChEBI" id="CHEBI:57692"/>
    </ligand>
</feature>
<comment type="catalytic activity">
    <reaction evidence="8">
        <text>CDP-2,3-bis-O-(geranylgeranyl)-sn-glycerol + 8 AH2 = CDP-2,3-bis-O-(phytanyl)-sn-glycerol + 8 A</text>
        <dbReference type="Rhea" id="RHEA:84207"/>
        <dbReference type="ChEBI" id="CHEBI:13193"/>
        <dbReference type="ChEBI" id="CHEBI:17499"/>
        <dbReference type="ChEBI" id="CHEBI:58838"/>
        <dbReference type="ChEBI" id="CHEBI:74004"/>
    </reaction>
</comment>
<dbReference type="EC" id="1.3.7.11" evidence="8"/>
<keyword evidence="11" id="KW-1185">Reference proteome</keyword>
<organism evidence="10 11">
    <name type="scientific">Methanolapillus millepedarum</name>
    <dbReference type="NCBI Taxonomy" id="3028296"/>
    <lineage>
        <taxon>Archaea</taxon>
        <taxon>Methanobacteriati</taxon>
        <taxon>Methanobacteriota</taxon>
        <taxon>Stenosarchaea group</taxon>
        <taxon>Methanomicrobia</taxon>
        <taxon>Methanosarcinales</taxon>
        <taxon>Methanosarcinaceae</taxon>
        <taxon>Methanolapillus</taxon>
    </lineage>
</organism>
<evidence type="ECO:0000313" key="11">
    <source>
        <dbReference type="Proteomes" id="UP001303587"/>
    </source>
</evidence>
<reference evidence="10 11" key="1">
    <citation type="submission" date="2023-07" db="EMBL/GenBank/DDBJ databases">
        <title>Closed genoem sequence of Methanosarcinaceae archaeon Ac7.</title>
        <authorList>
            <person name="Poehlein A."/>
            <person name="Protasov E."/>
            <person name="Platt K."/>
            <person name="Reeh H."/>
            <person name="Daniel R."/>
            <person name="Brune A."/>
        </authorList>
    </citation>
    <scope>NUCLEOTIDE SEQUENCE [LARGE SCALE GENOMIC DNA]</scope>
    <source>
        <strain evidence="10 11">Ac7</strain>
    </source>
</reference>
<keyword evidence="5 8" id="KW-0443">Lipid metabolism</keyword>
<comment type="catalytic activity">
    <reaction evidence="8">
        <text>a 2,3-bis-O-phytanyl-sn-glycerol 1-phospholipid + 8 oxidized 2[4Fe-4S]-[ferredoxin] = a 2,3-bis-O-(geranylgeranyl)-sn-glycerol 1-phospholipid + 8 reduced 2[4Fe-4S]-[ferredoxin] + 16 H(+)</text>
        <dbReference type="Rhea" id="RHEA:54324"/>
        <dbReference type="Rhea" id="RHEA-COMP:10002"/>
        <dbReference type="Rhea" id="RHEA-COMP:10004"/>
        <dbReference type="ChEBI" id="CHEBI:15378"/>
        <dbReference type="ChEBI" id="CHEBI:33722"/>
        <dbReference type="ChEBI" id="CHEBI:33723"/>
        <dbReference type="ChEBI" id="CHEBI:138139"/>
        <dbReference type="ChEBI" id="CHEBI:138140"/>
        <dbReference type="EC" id="1.3.7.11"/>
    </reaction>
</comment>
<dbReference type="PANTHER" id="PTHR42685:SF18">
    <property type="entry name" value="DIGERANYLGERANYLGLYCEROPHOSPHOLIPID REDUCTASE"/>
    <property type="match status" value="1"/>
</dbReference>
<dbReference type="InterPro" id="IPR023590">
    <property type="entry name" value="DGGGPL_reductase"/>
</dbReference>
<dbReference type="GO" id="GO:0046474">
    <property type="term" value="P:glycerophospholipid biosynthetic process"/>
    <property type="evidence" value="ECO:0007669"/>
    <property type="project" value="UniProtKB-UniRule"/>
</dbReference>
<comment type="miscellaneous">
    <text evidence="8">Reduction reaction proceeds via syn addition of hydrogen for double bonds.</text>
</comment>
<evidence type="ECO:0000256" key="4">
    <source>
        <dbReference type="ARBA" id="ARBA00023002"/>
    </source>
</evidence>
<evidence type="ECO:0000256" key="3">
    <source>
        <dbReference type="ARBA" id="ARBA00022827"/>
    </source>
</evidence>
<dbReference type="Pfam" id="PF12831">
    <property type="entry name" value="FAD_oxidored"/>
    <property type="match status" value="1"/>
</dbReference>
<dbReference type="PANTHER" id="PTHR42685">
    <property type="entry name" value="GERANYLGERANYL DIPHOSPHATE REDUCTASE"/>
    <property type="match status" value="1"/>
</dbReference>
<evidence type="ECO:0000256" key="8">
    <source>
        <dbReference type="HAMAP-Rule" id="MF_01287"/>
    </source>
</evidence>
<dbReference type="GO" id="GO:0016636">
    <property type="term" value="F:oxidoreductase activity, acting on the CH-CH group of donors, iron-sulfur protein as acceptor"/>
    <property type="evidence" value="ECO:0007669"/>
    <property type="project" value="UniProtKB-UniRule"/>
</dbReference>
<dbReference type="Pfam" id="PF22578">
    <property type="entry name" value="GGR_cat"/>
    <property type="match status" value="1"/>
</dbReference>
<keyword evidence="4 8" id="KW-0560">Oxidoreductase</keyword>
<dbReference type="AlphaFoldDB" id="A0AA96ZTN6"/>
<dbReference type="GO" id="GO:0016628">
    <property type="term" value="F:oxidoreductase activity, acting on the CH-CH group of donors, NAD or NADP as acceptor"/>
    <property type="evidence" value="ECO:0007669"/>
    <property type="project" value="InterPro"/>
</dbReference>
<accession>A0AA96ZTN6</accession>
<dbReference type="GeneID" id="89229461"/>
<evidence type="ECO:0000256" key="1">
    <source>
        <dbReference type="ARBA" id="ARBA00022516"/>
    </source>
</evidence>
<evidence type="ECO:0000256" key="2">
    <source>
        <dbReference type="ARBA" id="ARBA00022630"/>
    </source>
</evidence>
<keyword evidence="6 8" id="KW-0594">Phospholipid biosynthesis</keyword>
<comment type="pathway">
    <text evidence="8">Membrane lipid metabolism; glycerophospholipid metabolism.</text>
</comment>
<dbReference type="SUPFAM" id="SSF51905">
    <property type="entry name" value="FAD/NAD(P)-binding domain"/>
    <property type="match status" value="1"/>
</dbReference>
<feature type="binding site" evidence="8">
    <location>
        <position position="283"/>
    </location>
    <ligand>
        <name>FAD</name>
        <dbReference type="ChEBI" id="CHEBI:57692"/>
    </ligand>
</feature>
<feature type="binding site" evidence="8">
    <location>
        <position position="52"/>
    </location>
    <ligand>
        <name>FAD</name>
        <dbReference type="ChEBI" id="CHEBI:57692"/>
    </ligand>
</feature>
<comment type="catalytic activity">
    <reaction evidence="8">
        <text>a 2,3-bis-O-phytanyl-sn-glycerol 1-phospholipid + 8 A = a 2,3-bis-O-(geranylgeranyl)-sn-glycerol 1-phospholipid + 8 AH2</text>
        <dbReference type="Rhea" id="RHEA:64376"/>
        <dbReference type="ChEBI" id="CHEBI:13193"/>
        <dbReference type="ChEBI" id="CHEBI:17499"/>
        <dbReference type="ChEBI" id="CHEBI:138139"/>
        <dbReference type="ChEBI" id="CHEBI:138140"/>
    </reaction>
</comment>
<feature type="domain" description="Digeranylgeranylglycerophospholipid reductase catalytic" evidence="9">
    <location>
        <begin position="179"/>
        <end position="264"/>
    </location>
</feature>
<feature type="binding site" evidence="8">
    <location>
        <position position="102"/>
    </location>
    <ligand>
        <name>FAD</name>
        <dbReference type="ChEBI" id="CHEBI:57692"/>
    </ligand>
</feature>
<keyword evidence="10" id="KW-0808">Transferase</keyword>
<comment type="caution">
    <text evidence="8">Lacks conserved residue(s) required for the propagation of feature annotation.</text>
</comment>
<keyword evidence="2 8" id="KW-0285">Flavoprotein</keyword>
<feature type="binding site" evidence="8">
    <location>
        <position position="295"/>
    </location>
    <ligand>
        <name>FAD</name>
        <dbReference type="ChEBI" id="CHEBI:57692"/>
    </ligand>
</feature>
<dbReference type="RefSeq" id="WP_338102879.1">
    <property type="nucleotide sequence ID" value="NZ_CP131060.1"/>
</dbReference>